<keyword evidence="7" id="KW-0675">Receptor</keyword>
<protein>
    <submittedName>
        <fullName evidence="7">Tripartite ATP-independent transporter solute receptor, DctP family</fullName>
    </submittedName>
</protein>
<comment type="subcellular location">
    <subcellularLocation>
        <location evidence="1">Periplasm</location>
    </subcellularLocation>
</comment>
<evidence type="ECO:0000256" key="2">
    <source>
        <dbReference type="ARBA" id="ARBA00009023"/>
    </source>
</evidence>
<evidence type="ECO:0000256" key="4">
    <source>
        <dbReference type="ARBA" id="ARBA00022729"/>
    </source>
</evidence>
<feature type="signal peptide" evidence="6">
    <location>
        <begin position="1"/>
        <end position="29"/>
    </location>
</feature>
<keyword evidence="3" id="KW-0813">Transport</keyword>
<name>A0A1G9FYL8_9RHOB</name>
<dbReference type="GO" id="GO:0055085">
    <property type="term" value="P:transmembrane transport"/>
    <property type="evidence" value="ECO:0007669"/>
    <property type="project" value="InterPro"/>
</dbReference>
<dbReference type="PROSITE" id="PS51318">
    <property type="entry name" value="TAT"/>
    <property type="match status" value="1"/>
</dbReference>
<feature type="chain" id="PRO_5011655551" evidence="6">
    <location>
        <begin position="30"/>
        <end position="338"/>
    </location>
</feature>
<dbReference type="OrthoDB" id="8673861at2"/>
<dbReference type="InterPro" id="IPR006311">
    <property type="entry name" value="TAT_signal"/>
</dbReference>
<dbReference type="InterPro" id="IPR038404">
    <property type="entry name" value="TRAP_DctP_sf"/>
</dbReference>
<dbReference type="NCBIfam" id="TIGR00787">
    <property type="entry name" value="dctP"/>
    <property type="match status" value="1"/>
</dbReference>
<evidence type="ECO:0000256" key="5">
    <source>
        <dbReference type="ARBA" id="ARBA00022764"/>
    </source>
</evidence>
<evidence type="ECO:0000256" key="1">
    <source>
        <dbReference type="ARBA" id="ARBA00004418"/>
    </source>
</evidence>
<dbReference type="RefSeq" id="WP_090753923.1">
    <property type="nucleotide sequence ID" value="NZ_FNGE01000004.1"/>
</dbReference>
<evidence type="ECO:0000313" key="7">
    <source>
        <dbReference type="EMBL" id="SDK93504.1"/>
    </source>
</evidence>
<keyword evidence="8" id="KW-1185">Reference proteome</keyword>
<reference evidence="8" key="1">
    <citation type="submission" date="2016-10" db="EMBL/GenBank/DDBJ databases">
        <authorList>
            <person name="Varghese N."/>
            <person name="Submissions S."/>
        </authorList>
    </citation>
    <scope>NUCLEOTIDE SEQUENCE [LARGE SCALE GENOMIC DNA]</scope>
    <source>
        <strain evidence="8">CGMCC 1.7655</strain>
    </source>
</reference>
<comment type="similarity">
    <text evidence="2">Belongs to the bacterial solute-binding protein 7 family.</text>
</comment>
<organism evidence="7 8">
    <name type="scientific">Paracoccus chinensis</name>
    <dbReference type="NCBI Taxonomy" id="525640"/>
    <lineage>
        <taxon>Bacteria</taxon>
        <taxon>Pseudomonadati</taxon>
        <taxon>Pseudomonadota</taxon>
        <taxon>Alphaproteobacteria</taxon>
        <taxon>Rhodobacterales</taxon>
        <taxon>Paracoccaceae</taxon>
        <taxon>Paracoccus</taxon>
    </lineage>
</organism>
<evidence type="ECO:0000256" key="3">
    <source>
        <dbReference type="ARBA" id="ARBA00022448"/>
    </source>
</evidence>
<dbReference type="PIRSF" id="PIRSF006470">
    <property type="entry name" value="DctB"/>
    <property type="match status" value="1"/>
</dbReference>
<dbReference type="CDD" id="cd13603">
    <property type="entry name" value="PBP2_TRAP_Siap_TeaA_like"/>
    <property type="match status" value="1"/>
</dbReference>
<dbReference type="AlphaFoldDB" id="A0A1G9FYL8"/>
<dbReference type="InterPro" id="IPR004682">
    <property type="entry name" value="TRAP_DctP"/>
</dbReference>
<dbReference type="EMBL" id="FNGE01000004">
    <property type="protein sequence ID" value="SDK93504.1"/>
    <property type="molecule type" value="Genomic_DNA"/>
</dbReference>
<dbReference type="Pfam" id="PF03480">
    <property type="entry name" value="DctP"/>
    <property type="match status" value="1"/>
</dbReference>
<gene>
    <name evidence="7" type="ORF">SAMN04487971_104149</name>
</gene>
<dbReference type="GO" id="GO:0030288">
    <property type="term" value="C:outer membrane-bounded periplasmic space"/>
    <property type="evidence" value="ECO:0007669"/>
    <property type="project" value="InterPro"/>
</dbReference>
<accession>A0A1G9FYL8</accession>
<evidence type="ECO:0000256" key="6">
    <source>
        <dbReference type="SAM" id="SignalP"/>
    </source>
</evidence>
<keyword evidence="5" id="KW-0574">Periplasm</keyword>
<dbReference type="NCBIfam" id="NF037995">
    <property type="entry name" value="TRAP_S1"/>
    <property type="match status" value="1"/>
</dbReference>
<evidence type="ECO:0000313" key="8">
    <source>
        <dbReference type="Proteomes" id="UP000199555"/>
    </source>
</evidence>
<dbReference type="Proteomes" id="UP000199555">
    <property type="component" value="Unassembled WGS sequence"/>
</dbReference>
<sequence>MKTNRRTLLMGAAALGLAAPFIRPGAARAAEFTMKLANNQPMTHPTNVRAAEAVAKILEESDGRVDIQVFPSNQLGADTDVLGQLRSGGVEFFLLSPLILSTLIPNAAVNGVGFAFPNYDAVWSAMDGELGAYARSQIEAGGLIVQENIWDNGFRQTTSSRGPITTPADFEGMKIRVPVSPLWTSMFTAFGAAPTSINFAETYSALQTGIVDGQENPLAIVSTSKMAEVQKYCSLTNHMWDGFWMLGNRRAWSALPEDLQAIVSKNFNEAGMAQRQDVMALNESLRGELEAAGMAFNEVDPAPFEQKLREAGFYAEWKGKFGDEAWAILERSVDRALA</sequence>
<keyword evidence="4 6" id="KW-0732">Signal</keyword>
<dbReference type="PANTHER" id="PTHR33376">
    <property type="match status" value="1"/>
</dbReference>
<dbReference type="Gene3D" id="3.40.190.170">
    <property type="entry name" value="Bacterial extracellular solute-binding protein, family 7"/>
    <property type="match status" value="1"/>
</dbReference>
<dbReference type="STRING" id="525640.SAMN04487971_104149"/>
<proteinExistence type="inferred from homology"/>
<dbReference type="InterPro" id="IPR018389">
    <property type="entry name" value="DctP_fam"/>
</dbReference>
<dbReference type="PANTHER" id="PTHR33376:SF4">
    <property type="entry name" value="SIALIC ACID-BINDING PERIPLASMIC PROTEIN SIAP"/>
    <property type="match status" value="1"/>
</dbReference>